<sequence>MNRPMTLSENDFDSELPPLGSTRCYWVLLDRSFNFVYLDPVLSSHMKSQSNSLIGTSFYDYLHPAESNEAKQDIQSIVQSENIHGSIIRVRFVRLPFIRVHLGSKSPVPYHVSQMCADKSDSTYIPLDLVISSIHDGLYLCFFHAVLDKNPHFNNNADSIWTNWCHTPIFTERHTQILEQSLLNWSRYQPPTPQKFTIPTRIFQLIRQSSNENTNIGLNHVIYSWPPSDGSTGEGPYNPSSFASLMSEISINQSAASQLTGAATSCSRRFKARHQAKCNENYYTVESMFIPYGAIIFACFKIEFEYPVAATKRTAISPSENSHQTTTLFDSTSYDQSLYLHPQPFYQQAAAPGPQFSLVNDWTGYSASPSTSEAPIKDEIAQQQLPSPVAPIKDEFSQSHQLPPPPPPPAAIPVKAPLNLPEANTSGSSNISNKSNNNYNHNYNQVKPNTDKVGCTSCGKEKSPEWRRGPSGKKDLCNACGLRYARAISKSETSGATLSGRRKKSDSKNNTKKNKKASLSPNPSSSNLTGNAPLNLTKSTHSSPNLNVDAPTLEKPMFLAPKDNDIPFNFNGFIPKSPQQSSNLDSYDSSHSYPKLYNQEINDQYQMSPQLPLQLPPQQRNLAYINPTLYSNDNSNANQFQFNNASTNANQRPSFLP</sequence>
<dbReference type="GO" id="GO:0006355">
    <property type="term" value="P:regulation of DNA-templated transcription"/>
    <property type="evidence" value="ECO:0007669"/>
    <property type="project" value="InterPro"/>
</dbReference>
<accession>A0A4T0I4D1</accession>
<evidence type="ECO:0000256" key="4">
    <source>
        <dbReference type="ARBA" id="ARBA00023015"/>
    </source>
</evidence>
<keyword evidence="2 6" id="KW-0863">Zinc-finger</keyword>
<feature type="compositionally biased region" description="Low complexity" evidence="7">
    <location>
        <begin position="635"/>
        <end position="651"/>
    </location>
</feature>
<name>A0A4T0I4D1_WALIC</name>
<keyword evidence="4" id="KW-0805">Transcription regulation</keyword>
<dbReference type="InterPro" id="IPR013088">
    <property type="entry name" value="Znf_NHR/GATA"/>
</dbReference>
<dbReference type="PROSITE" id="PS00344">
    <property type="entry name" value="GATA_ZN_FINGER_1"/>
    <property type="match status" value="1"/>
</dbReference>
<feature type="region of interest" description="Disordered" evidence="7">
    <location>
        <begin position="492"/>
        <end position="549"/>
    </location>
</feature>
<dbReference type="GO" id="GO:0008270">
    <property type="term" value="F:zinc ion binding"/>
    <property type="evidence" value="ECO:0007669"/>
    <property type="project" value="UniProtKB-KW"/>
</dbReference>
<dbReference type="GO" id="GO:0043565">
    <property type="term" value="F:sequence-specific DNA binding"/>
    <property type="evidence" value="ECO:0007669"/>
    <property type="project" value="InterPro"/>
</dbReference>
<feature type="compositionally biased region" description="Pro residues" evidence="7">
    <location>
        <begin position="402"/>
        <end position="411"/>
    </location>
</feature>
<feature type="region of interest" description="Disordered" evidence="7">
    <location>
        <begin position="395"/>
        <end position="473"/>
    </location>
</feature>
<dbReference type="InterPro" id="IPR000014">
    <property type="entry name" value="PAS"/>
</dbReference>
<evidence type="ECO:0000259" key="8">
    <source>
        <dbReference type="PROSITE" id="PS50114"/>
    </source>
</evidence>
<dbReference type="EMBL" id="SPOF01000015">
    <property type="protein sequence ID" value="TIB13208.1"/>
    <property type="molecule type" value="Genomic_DNA"/>
</dbReference>
<dbReference type="InterPro" id="IPR035965">
    <property type="entry name" value="PAS-like_dom_sf"/>
</dbReference>
<feature type="compositionally biased region" description="Basic residues" evidence="7">
    <location>
        <begin position="500"/>
        <end position="516"/>
    </location>
</feature>
<organism evidence="9 10">
    <name type="scientific">Wallemia ichthyophaga</name>
    <dbReference type="NCBI Taxonomy" id="245174"/>
    <lineage>
        <taxon>Eukaryota</taxon>
        <taxon>Fungi</taxon>
        <taxon>Dikarya</taxon>
        <taxon>Basidiomycota</taxon>
        <taxon>Wallemiomycotina</taxon>
        <taxon>Wallemiomycetes</taxon>
        <taxon>Wallemiales</taxon>
        <taxon>Wallemiaceae</taxon>
        <taxon>Wallemia</taxon>
    </lineage>
</organism>
<dbReference type="CDD" id="cd00130">
    <property type="entry name" value="PAS"/>
    <property type="match status" value="1"/>
</dbReference>
<dbReference type="PROSITE" id="PS50114">
    <property type="entry name" value="GATA_ZN_FINGER_2"/>
    <property type="match status" value="1"/>
</dbReference>
<dbReference type="Gene3D" id="3.30.450.20">
    <property type="entry name" value="PAS domain"/>
    <property type="match status" value="1"/>
</dbReference>
<dbReference type="SUPFAM" id="SSF57716">
    <property type="entry name" value="Glucocorticoid receptor-like (DNA-binding domain)"/>
    <property type="match status" value="1"/>
</dbReference>
<dbReference type="PANTHER" id="PTHR47172:SF24">
    <property type="entry name" value="GATA ZINC FINGER DOMAIN-CONTAINING PROTEIN 14-RELATED"/>
    <property type="match status" value="1"/>
</dbReference>
<dbReference type="PANTHER" id="PTHR47172">
    <property type="entry name" value="OS01G0976800 PROTEIN"/>
    <property type="match status" value="1"/>
</dbReference>
<dbReference type="InterPro" id="IPR000679">
    <property type="entry name" value="Znf_GATA"/>
</dbReference>
<dbReference type="SMART" id="SM00401">
    <property type="entry name" value="ZnF_GATA"/>
    <property type="match status" value="1"/>
</dbReference>
<dbReference type="AlphaFoldDB" id="A0A4T0I4D1"/>
<evidence type="ECO:0000256" key="3">
    <source>
        <dbReference type="ARBA" id="ARBA00022833"/>
    </source>
</evidence>
<dbReference type="OrthoDB" id="2162994at2759"/>
<comment type="caution">
    <text evidence="9">The sequence shown here is derived from an EMBL/GenBank/DDBJ whole genome shotgun (WGS) entry which is preliminary data.</text>
</comment>
<evidence type="ECO:0000256" key="2">
    <source>
        <dbReference type="ARBA" id="ARBA00022771"/>
    </source>
</evidence>
<evidence type="ECO:0000256" key="7">
    <source>
        <dbReference type="SAM" id="MobiDB-lite"/>
    </source>
</evidence>
<feature type="compositionally biased region" description="Polar residues" evidence="7">
    <location>
        <begin position="529"/>
        <end position="546"/>
    </location>
</feature>
<reference evidence="9 10" key="1">
    <citation type="submission" date="2019-03" db="EMBL/GenBank/DDBJ databases">
        <title>Sequencing 23 genomes of Wallemia ichthyophaga.</title>
        <authorList>
            <person name="Gostincar C."/>
        </authorList>
    </citation>
    <scope>NUCLEOTIDE SEQUENCE [LARGE SCALE GENOMIC DNA]</scope>
    <source>
        <strain evidence="9 10">EXF-8621</strain>
    </source>
</reference>
<evidence type="ECO:0000256" key="5">
    <source>
        <dbReference type="ARBA" id="ARBA00023163"/>
    </source>
</evidence>
<evidence type="ECO:0000256" key="1">
    <source>
        <dbReference type="ARBA" id="ARBA00022723"/>
    </source>
</evidence>
<dbReference type="Pfam" id="PF00320">
    <property type="entry name" value="GATA"/>
    <property type="match status" value="1"/>
</dbReference>
<gene>
    <name evidence="9" type="ORF">E3P90_01694</name>
</gene>
<dbReference type="Gene3D" id="3.30.50.10">
    <property type="entry name" value="Erythroid Transcription Factor GATA-1, subunit A"/>
    <property type="match status" value="1"/>
</dbReference>
<feature type="compositionally biased region" description="Low complexity" evidence="7">
    <location>
        <begin position="581"/>
        <end position="593"/>
    </location>
</feature>
<feature type="compositionally biased region" description="Low complexity" evidence="7">
    <location>
        <begin position="424"/>
        <end position="444"/>
    </location>
</feature>
<dbReference type="CDD" id="cd00202">
    <property type="entry name" value="ZnF_GATA"/>
    <property type="match status" value="1"/>
</dbReference>
<feature type="domain" description="GATA-type" evidence="8">
    <location>
        <begin position="449"/>
        <end position="484"/>
    </location>
</feature>
<keyword evidence="3" id="KW-0862">Zinc</keyword>
<dbReference type="SUPFAM" id="SSF55785">
    <property type="entry name" value="PYP-like sensor domain (PAS domain)"/>
    <property type="match status" value="1"/>
</dbReference>
<feature type="compositionally biased region" description="Low complexity" evidence="7">
    <location>
        <begin position="517"/>
        <end position="528"/>
    </location>
</feature>
<keyword evidence="5" id="KW-0804">Transcription</keyword>
<feature type="region of interest" description="Disordered" evidence="7">
    <location>
        <begin position="573"/>
        <end position="593"/>
    </location>
</feature>
<evidence type="ECO:0000313" key="10">
    <source>
        <dbReference type="Proteomes" id="UP000306954"/>
    </source>
</evidence>
<evidence type="ECO:0000313" key="9">
    <source>
        <dbReference type="EMBL" id="TIB13208.1"/>
    </source>
</evidence>
<proteinExistence type="predicted"/>
<feature type="region of interest" description="Disordered" evidence="7">
    <location>
        <begin position="635"/>
        <end position="657"/>
    </location>
</feature>
<keyword evidence="1" id="KW-0479">Metal-binding</keyword>
<protein>
    <recommendedName>
        <fullName evidence="8">GATA-type domain-containing protein</fullName>
    </recommendedName>
</protein>
<dbReference type="Proteomes" id="UP000306954">
    <property type="component" value="Unassembled WGS sequence"/>
</dbReference>
<feature type="compositionally biased region" description="Basic and acidic residues" evidence="7">
    <location>
        <begin position="459"/>
        <end position="473"/>
    </location>
</feature>
<evidence type="ECO:0000256" key="6">
    <source>
        <dbReference type="PROSITE-ProRule" id="PRU00094"/>
    </source>
</evidence>